<sequence>MEVLSLQCAIVGEVGSSFDVEIDNSAKVSKLKRLIKDAKMYQFPADEVQLFLAKQPVEEEDGTEVVPVYHCSAEETKEESLKWLPEEHRAAVKLVRGEPVDYISVLTTGEQVLASKTLATWFYTMNNMEIPSSDQIHVLVVVPDDDSDLEVIHRRKLTSLGKLLKDSEVNGELPTEGGFLGLFDLTDDNCGDVMDIKVIDEIVGFTTSDFYIRKEILCVLENFKKTYHDGFHTGTAINKQFVLMGSPGIGKSCILALICFYIAVEYNRPVVWFRQVDVAMIP</sequence>
<dbReference type="EMBL" id="JASMQC010000009">
    <property type="protein sequence ID" value="KAK1942732.1"/>
    <property type="molecule type" value="Genomic_DNA"/>
</dbReference>
<dbReference type="GO" id="GO:0043657">
    <property type="term" value="C:host cell"/>
    <property type="evidence" value="ECO:0007669"/>
    <property type="project" value="UniProtKB-SubCell"/>
</dbReference>
<organism evidence="5 6">
    <name type="scientific">Phytophthora citrophthora</name>
    <dbReference type="NCBI Taxonomy" id="4793"/>
    <lineage>
        <taxon>Eukaryota</taxon>
        <taxon>Sar</taxon>
        <taxon>Stramenopiles</taxon>
        <taxon>Oomycota</taxon>
        <taxon>Peronosporomycetes</taxon>
        <taxon>Peronosporales</taxon>
        <taxon>Peronosporaceae</taxon>
        <taxon>Phytophthora</taxon>
    </lineage>
</organism>
<accession>A0AAD9GQ92</accession>
<reference evidence="5" key="1">
    <citation type="submission" date="2023-08" db="EMBL/GenBank/DDBJ databases">
        <title>Reference Genome Resource for the Citrus Pathogen Phytophthora citrophthora.</title>
        <authorList>
            <person name="Moller H."/>
            <person name="Coetzee B."/>
            <person name="Rose L.J."/>
            <person name="Van Niekerk J.M."/>
        </authorList>
    </citation>
    <scope>NUCLEOTIDE SEQUENCE</scope>
    <source>
        <strain evidence="5">STE-U-9442</strain>
    </source>
</reference>
<gene>
    <name evidence="5" type="ORF">P3T76_006231</name>
</gene>
<evidence type="ECO:0000256" key="2">
    <source>
        <dbReference type="ARBA" id="ARBA00004613"/>
    </source>
</evidence>
<comment type="subcellular location">
    <subcellularLocation>
        <location evidence="1">Host cell</location>
    </subcellularLocation>
    <subcellularLocation>
        <location evidence="2">Secreted</location>
    </subcellularLocation>
</comment>
<proteinExistence type="predicted"/>
<dbReference type="Proteomes" id="UP001259832">
    <property type="component" value="Unassembled WGS sequence"/>
</dbReference>
<feature type="domain" description="Crinkler effector protein N-terminal" evidence="4">
    <location>
        <begin position="4"/>
        <end position="89"/>
    </location>
</feature>
<dbReference type="InterPro" id="IPR045379">
    <property type="entry name" value="Crinkler_N"/>
</dbReference>
<evidence type="ECO:0000313" key="5">
    <source>
        <dbReference type="EMBL" id="KAK1942732.1"/>
    </source>
</evidence>
<comment type="caution">
    <text evidence="5">The sequence shown here is derived from an EMBL/GenBank/DDBJ whole genome shotgun (WGS) entry which is preliminary data.</text>
</comment>
<name>A0AAD9GQ92_9STRA</name>
<evidence type="ECO:0000313" key="6">
    <source>
        <dbReference type="Proteomes" id="UP001259832"/>
    </source>
</evidence>
<protein>
    <recommendedName>
        <fullName evidence="4">Crinkler effector protein N-terminal domain-containing protein</fullName>
    </recommendedName>
</protein>
<keyword evidence="6" id="KW-1185">Reference proteome</keyword>
<dbReference type="AlphaFoldDB" id="A0AAD9GQ92"/>
<dbReference type="Pfam" id="PF20147">
    <property type="entry name" value="Crinkler"/>
    <property type="match status" value="1"/>
</dbReference>
<keyword evidence="3" id="KW-0964">Secreted</keyword>
<dbReference type="GO" id="GO:0005576">
    <property type="term" value="C:extracellular region"/>
    <property type="evidence" value="ECO:0007669"/>
    <property type="project" value="UniProtKB-SubCell"/>
</dbReference>
<evidence type="ECO:0000256" key="1">
    <source>
        <dbReference type="ARBA" id="ARBA00004340"/>
    </source>
</evidence>
<evidence type="ECO:0000259" key="4">
    <source>
        <dbReference type="Pfam" id="PF20147"/>
    </source>
</evidence>
<evidence type="ECO:0000256" key="3">
    <source>
        <dbReference type="ARBA" id="ARBA00022525"/>
    </source>
</evidence>